<dbReference type="Pfam" id="PF07127">
    <property type="entry name" value="Nodulin_late"/>
    <property type="match status" value="1"/>
</dbReference>
<protein>
    <submittedName>
        <fullName evidence="3">Nodule-specific cysteine-rich peptide G11</fullName>
    </submittedName>
</protein>
<feature type="signal peptide" evidence="1">
    <location>
        <begin position="1"/>
        <end position="17"/>
    </location>
</feature>
<sequence length="51" mass="5658">MLCSSFFLSFFLHRSSMVTGGIKCVTDADCPNTLCARGLTPKCYIFRCICV</sequence>
<evidence type="ECO:0000313" key="3">
    <source>
        <dbReference type="EMBL" id="QQO74627.1"/>
    </source>
</evidence>
<reference evidence="3" key="1">
    <citation type="journal article" date="2020" name="Mol. Cell">
        <title>Proteome analysis reveals a significant host-specific response in Rhizobium leguminosarum bv viciae endosymbiotic cells.</title>
        <authorList>
            <person name="Duran D."/>
            <person name="Albareda M."/>
            <person name="Marina A."/>
            <person name="Garcia C."/>
            <person name="Ruiz-Argueso T."/>
            <person name="Palacios J."/>
        </authorList>
    </citation>
    <scope>NUCLEOTIDE SEQUENCE</scope>
    <source>
        <tissue evidence="3">Root nodules</tissue>
    </source>
</reference>
<evidence type="ECO:0000259" key="2">
    <source>
        <dbReference type="Pfam" id="PF07127"/>
    </source>
</evidence>
<dbReference type="AlphaFoldDB" id="A0A7T8DV47"/>
<dbReference type="InterPro" id="IPR009810">
    <property type="entry name" value="Nodulin_late_dom"/>
</dbReference>
<accession>A0A7T8DV47</accession>
<dbReference type="GO" id="GO:0046872">
    <property type="term" value="F:metal ion binding"/>
    <property type="evidence" value="ECO:0007669"/>
    <property type="project" value="InterPro"/>
</dbReference>
<keyword evidence="1" id="KW-0732">Signal</keyword>
<proteinExistence type="evidence at transcript level"/>
<feature type="domain" description="Late nodulin" evidence="2">
    <location>
        <begin position="6"/>
        <end position="48"/>
    </location>
</feature>
<feature type="chain" id="PRO_5030794588" evidence="1">
    <location>
        <begin position="18"/>
        <end position="51"/>
    </location>
</feature>
<evidence type="ECO:0000256" key="1">
    <source>
        <dbReference type="SAM" id="SignalP"/>
    </source>
</evidence>
<dbReference type="EMBL" id="MT371109">
    <property type="protein sequence ID" value="QQO74627.1"/>
    <property type="molecule type" value="mRNA"/>
</dbReference>
<organism evidence="3">
    <name type="scientific">Pisum sativum</name>
    <name type="common">Garden pea</name>
    <name type="synonym">Lathyrus oleraceus</name>
    <dbReference type="NCBI Taxonomy" id="3888"/>
    <lineage>
        <taxon>Eukaryota</taxon>
        <taxon>Viridiplantae</taxon>
        <taxon>Streptophyta</taxon>
        <taxon>Embryophyta</taxon>
        <taxon>Tracheophyta</taxon>
        <taxon>Spermatophyta</taxon>
        <taxon>Magnoliopsida</taxon>
        <taxon>eudicotyledons</taxon>
        <taxon>Gunneridae</taxon>
        <taxon>Pentapetalae</taxon>
        <taxon>rosids</taxon>
        <taxon>fabids</taxon>
        <taxon>Fabales</taxon>
        <taxon>Fabaceae</taxon>
        <taxon>Papilionoideae</taxon>
        <taxon>50 kb inversion clade</taxon>
        <taxon>NPAAA clade</taxon>
        <taxon>Hologalegina</taxon>
        <taxon>IRL clade</taxon>
        <taxon>Fabeae</taxon>
        <taxon>Lathyrus</taxon>
    </lineage>
</organism>
<name>A0A7T8DV47_PEA</name>